<protein>
    <submittedName>
        <fullName evidence="2">Beta-galactosidase</fullName>
    </submittedName>
</protein>
<organism evidence="2 3">
    <name type="scientific">Burkholderia territorii</name>
    <dbReference type="NCBI Taxonomy" id="1503055"/>
    <lineage>
        <taxon>Bacteria</taxon>
        <taxon>Pseudomonadati</taxon>
        <taxon>Pseudomonadota</taxon>
        <taxon>Betaproteobacteria</taxon>
        <taxon>Burkholderiales</taxon>
        <taxon>Burkholderiaceae</taxon>
        <taxon>Burkholderia</taxon>
        <taxon>Burkholderia cepacia complex</taxon>
    </lineage>
</organism>
<dbReference type="Pfam" id="PF08532">
    <property type="entry name" value="Glyco_hydro_42M"/>
    <property type="match status" value="1"/>
</dbReference>
<dbReference type="Gene3D" id="3.40.50.880">
    <property type="match status" value="1"/>
</dbReference>
<dbReference type="EMBL" id="VZOL01000852">
    <property type="protein sequence ID" value="KAB0648066.1"/>
    <property type="molecule type" value="Genomic_DNA"/>
</dbReference>
<proteinExistence type="predicted"/>
<dbReference type="InterPro" id="IPR013780">
    <property type="entry name" value="Glyco_hydro_b"/>
</dbReference>
<dbReference type="GO" id="GO:0005975">
    <property type="term" value="P:carbohydrate metabolic process"/>
    <property type="evidence" value="ECO:0007669"/>
    <property type="project" value="InterPro"/>
</dbReference>
<dbReference type="Proteomes" id="UP000473571">
    <property type="component" value="Unassembled WGS sequence"/>
</dbReference>
<accession>A0A6L3N775</accession>
<comment type="caution">
    <text evidence="2">The sequence shown here is derived from an EMBL/GenBank/DDBJ whole genome shotgun (WGS) entry which is preliminary data.</text>
</comment>
<dbReference type="PANTHER" id="PTHR36447:SF1">
    <property type="entry name" value="BETA-GALACTOSIDASE GANA"/>
    <property type="match status" value="1"/>
</dbReference>
<dbReference type="GO" id="GO:0004565">
    <property type="term" value="F:beta-galactosidase activity"/>
    <property type="evidence" value="ECO:0007669"/>
    <property type="project" value="InterPro"/>
</dbReference>
<reference evidence="2 3" key="1">
    <citation type="submission" date="2019-09" db="EMBL/GenBank/DDBJ databases">
        <title>Draft genome sequences of 48 bacterial type strains from the CCUG.</title>
        <authorList>
            <person name="Tunovic T."/>
            <person name="Pineiro-Iglesias B."/>
            <person name="Unosson C."/>
            <person name="Inganas E."/>
            <person name="Ohlen M."/>
            <person name="Cardew S."/>
            <person name="Jensie-Markopoulos S."/>
            <person name="Salva-Serra F."/>
            <person name="Jaen-Luchoro D."/>
            <person name="Karlsson R."/>
            <person name="Svensson-Stadler L."/>
            <person name="Chun J."/>
            <person name="Moore E."/>
        </authorList>
    </citation>
    <scope>NUCLEOTIDE SEQUENCE [LARGE SCALE GENOMIC DNA]</scope>
    <source>
        <strain evidence="2 3">CCUG 65687</strain>
    </source>
</reference>
<evidence type="ECO:0000313" key="2">
    <source>
        <dbReference type="EMBL" id="KAB0648066.1"/>
    </source>
</evidence>
<dbReference type="RefSeq" id="WP_212139377.1">
    <property type="nucleotide sequence ID" value="NZ_VZOL01000852.1"/>
</dbReference>
<feature type="domain" description="Beta-galactosidase trimerisation" evidence="1">
    <location>
        <begin position="5"/>
        <end position="105"/>
    </location>
</feature>
<sequence length="162" mass="17202">PPALPPGPLASILPVRVWRVESLRPNVTERIDGTLHDGAPLAGDARHWRDLVELNGDGAHSVVRARFADGHPAWVSHGTLHYWASLFDDATTARLFADVAAAAGLTPSPLGDGVRVSRRGGLTYVFNYGSTPHTIDAVPPSAFVIGAAQVEPQGVAVYRSRS</sequence>
<dbReference type="PANTHER" id="PTHR36447">
    <property type="entry name" value="BETA-GALACTOSIDASE GANA"/>
    <property type="match status" value="1"/>
</dbReference>
<dbReference type="SUPFAM" id="SSF51011">
    <property type="entry name" value="Glycosyl hydrolase domain"/>
    <property type="match status" value="1"/>
</dbReference>
<name>A0A6L3N775_9BURK</name>
<dbReference type="InterPro" id="IPR029062">
    <property type="entry name" value="Class_I_gatase-like"/>
</dbReference>
<evidence type="ECO:0000313" key="3">
    <source>
        <dbReference type="Proteomes" id="UP000473571"/>
    </source>
</evidence>
<gene>
    <name evidence="2" type="ORF">F7R13_31095</name>
</gene>
<dbReference type="InterPro" id="IPR013738">
    <property type="entry name" value="Beta_galactosidase_Trimer"/>
</dbReference>
<dbReference type="AlphaFoldDB" id="A0A6L3N775"/>
<evidence type="ECO:0000259" key="1">
    <source>
        <dbReference type="Pfam" id="PF08532"/>
    </source>
</evidence>
<feature type="non-terminal residue" evidence="2">
    <location>
        <position position="1"/>
    </location>
</feature>
<dbReference type="SUPFAM" id="SSF52317">
    <property type="entry name" value="Class I glutamine amidotransferase-like"/>
    <property type="match status" value="1"/>
</dbReference>
<dbReference type="Gene3D" id="2.60.40.1180">
    <property type="entry name" value="Golgi alpha-mannosidase II"/>
    <property type="match status" value="1"/>
</dbReference>
<dbReference type="InterPro" id="IPR003476">
    <property type="entry name" value="Glyco_hydro_42"/>
</dbReference>